<reference evidence="1" key="1">
    <citation type="journal article" date="2011" name="Plant Physiol.">
        <title>Comprehensive sequence analysis of 24,783 barley full-length cDNAs derived from 12 clone libraries.</title>
        <authorList>
            <person name="Matsumoto T."/>
            <person name="Tanaka T."/>
            <person name="Sakai H."/>
            <person name="Amano N."/>
            <person name="Kanamori H."/>
            <person name="Kurita K."/>
            <person name="Kikuta A."/>
            <person name="Kamiya K."/>
            <person name="Yamamoto M."/>
            <person name="Ikawa H."/>
            <person name="Fujii N."/>
            <person name="Hori K."/>
            <person name="Itoh T."/>
            <person name="Sato K."/>
        </authorList>
    </citation>
    <scope>NUCLEOTIDE SEQUENCE</scope>
    <source>
        <tissue evidence="1">Shoot and root</tissue>
    </source>
</reference>
<sequence length="69" mass="7838">MPLSDLITTPLFCVLRPSSRLIVWNRHPLITKPLYRSPDLFGFLASAHTFLLKLGPSSNSTYNTTIFYP</sequence>
<protein>
    <submittedName>
        <fullName evidence="1">Predicted protein</fullName>
    </submittedName>
</protein>
<proteinExistence type="evidence at transcript level"/>
<dbReference type="AlphaFoldDB" id="F2DGS5"/>
<organism evidence="1">
    <name type="scientific">Hordeum vulgare subsp. vulgare</name>
    <name type="common">Domesticated barley</name>
    <dbReference type="NCBI Taxonomy" id="112509"/>
    <lineage>
        <taxon>Eukaryota</taxon>
        <taxon>Viridiplantae</taxon>
        <taxon>Streptophyta</taxon>
        <taxon>Embryophyta</taxon>
        <taxon>Tracheophyta</taxon>
        <taxon>Spermatophyta</taxon>
        <taxon>Magnoliopsida</taxon>
        <taxon>Liliopsida</taxon>
        <taxon>Poales</taxon>
        <taxon>Poaceae</taxon>
        <taxon>BOP clade</taxon>
        <taxon>Pooideae</taxon>
        <taxon>Triticodae</taxon>
        <taxon>Triticeae</taxon>
        <taxon>Hordeinae</taxon>
        <taxon>Hordeum</taxon>
    </lineage>
</organism>
<dbReference type="EMBL" id="AK363092">
    <property type="protein sequence ID" value="BAJ94296.1"/>
    <property type="molecule type" value="mRNA"/>
</dbReference>
<accession>F2DGS5</accession>
<evidence type="ECO:0000313" key="1">
    <source>
        <dbReference type="EMBL" id="BAJ94296.1"/>
    </source>
</evidence>
<name>F2DGS5_HORVV</name>